<reference evidence="3 4" key="1">
    <citation type="journal article" date="2019" name="Nat. Commun.">
        <title>The antimicrobial potential of Streptomyces from insect microbiomes.</title>
        <authorList>
            <person name="Chevrette M.G."/>
            <person name="Carlson C.M."/>
            <person name="Ortega H.E."/>
            <person name="Thomas C."/>
            <person name="Ananiev G.E."/>
            <person name="Barns K.J."/>
            <person name="Book A.J."/>
            <person name="Cagnazzo J."/>
            <person name="Carlos C."/>
            <person name="Flanigan W."/>
            <person name="Grubbs K.J."/>
            <person name="Horn H.A."/>
            <person name="Hoffmann F.M."/>
            <person name="Klassen J.L."/>
            <person name="Knack J.J."/>
            <person name="Lewin G.R."/>
            <person name="McDonald B.R."/>
            <person name="Muller L."/>
            <person name="Melo W.G.P."/>
            <person name="Pinto-Tomas A.A."/>
            <person name="Schmitz A."/>
            <person name="Wendt-Pienkowski E."/>
            <person name="Wildman S."/>
            <person name="Zhao M."/>
            <person name="Zhang F."/>
            <person name="Bugni T.S."/>
            <person name="Andes D.R."/>
            <person name="Pupo M.T."/>
            <person name="Currie C.R."/>
        </authorList>
    </citation>
    <scope>NUCLEOTIDE SEQUENCE [LARGE SCALE GENOMIC DNA]</scope>
    <source>
        <strain evidence="3 4">SID5840</strain>
    </source>
</reference>
<organism evidence="3 4">
    <name type="scientific">Nocardiopsis alba</name>
    <dbReference type="NCBI Taxonomy" id="53437"/>
    <lineage>
        <taxon>Bacteria</taxon>
        <taxon>Bacillati</taxon>
        <taxon>Actinomycetota</taxon>
        <taxon>Actinomycetes</taxon>
        <taxon>Streptosporangiales</taxon>
        <taxon>Nocardiopsidaceae</taxon>
        <taxon>Nocardiopsis</taxon>
    </lineage>
</organism>
<accession>A0A7K2ITP0</accession>
<protein>
    <submittedName>
        <fullName evidence="3">TIGR03084 family protein</fullName>
    </submittedName>
</protein>
<comment type="caution">
    <text evidence="3">The sequence shown here is derived from an EMBL/GenBank/DDBJ whole genome shotgun (WGS) entry which is preliminary data.</text>
</comment>
<dbReference type="Pfam" id="PF11716">
    <property type="entry name" value="MDMPI_N"/>
    <property type="match status" value="1"/>
</dbReference>
<dbReference type="InterPro" id="IPR017518">
    <property type="entry name" value="CHP03084"/>
</dbReference>
<dbReference type="InterPro" id="IPR034660">
    <property type="entry name" value="DinB/YfiT-like"/>
</dbReference>
<evidence type="ECO:0000313" key="3">
    <source>
        <dbReference type="EMBL" id="MYR33340.1"/>
    </source>
</evidence>
<dbReference type="NCBIfam" id="TIGR03083">
    <property type="entry name" value="maleylpyruvate isomerase family mycothiol-dependent enzyme"/>
    <property type="match status" value="1"/>
</dbReference>
<sequence>MVDVHALIEDLRAEQEELAGLLAGLSPDDWATRTPAPGWDVTDQVAHLAFFDRAATTALTDEEAFARTLAEAAADPEGFVDSAAAPLAALPPEELLHLWVRSSADLREALSRAPAGTRVPWFGPPMSVASKATARLMETWAHGQDVVDALGASREPTSRLAHIVHLALRVRPYSHMVRGLPEPAAPVRVELTAPDGGLWRMGPEEAVDVVTGDAQEFCLVLTRRRHVADTDLRSRGEAAEEWLAIGQTYAGGPGEGRRPGQFAETARTDGPS</sequence>
<dbReference type="SUPFAM" id="SSF109854">
    <property type="entry name" value="DinB/YfiT-like putative metalloenzymes"/>
    <property type="match status" value="1"/>
</dbReference>
<proteinExistence type="predicted"/>
<dbReference type="Proteomes" id="UP000467124">
    <property type="component" value="Unassembled WGS sequence"/>
</dbReference>
<evidence type="ECO:0000256" key="1">
    <source>
        <dbReference type="SAM" id="MobiDB-lite"/>
    </source>
</evidence>
<dbReference type="RefSeq" id="WP_017534584.1">
    <property type="nucleotide sequence ID" value="NZ_BAZE01000003.1"/>
</dbReference>
<dbReference type="GeneID" id="91390842"/>
<evidence type="ECO:0000313" key="4">
    <source>
        <dbReference type="Proteomes" id="UP000467124"/>
    </source>
</evidence>
<dbReference type="Gene3D" id="1.20.120.450">
    <property type="entry name" value="dinb family like domain"/>
    <property type="match status" value="1"/>
</dbReference>
<dbReference type="EMBL" id="WWHY01000001">
    <property type="protein sequence ID" value="MYR33340.1"/>
    <property type="molecule type" value="Genomic_DNA"/>
</dbReference>
<dbReference type="GO" id="GO:0046872">
    <property type="term" value="F:metal ion binding"/>
    <property type="evidence" value="ECO:0007669"/>
    <property type="project" value="InterPro"/>
</dbReference>
<dbReference type="AlphaFoldDB" id="A0A7K2ITP0"/>
<evidence type="ECO:0000259" key="2">
    <source>
        <dbReference type="Pfam" id="PF11716"/>
    </source>
</evidence>
<feature type="domain" description="Mycothiol-dependent maleylpyruvate isomerase metal-binding" evidence="2">
    <location>
        <begin position="11"/>
        <end position="146"/>
    </location>
</feature>
<dbReference type="InterPro" id="IPR017517">
    <property type="entry name" value="Maleyloyr_isom"/>
</dbReference>
<name>A0A7K2ITP0_9ACTN</name>
<feature type="region of interest" description="Disordered" evidence="1">
    <location>
        <begin position="248"/>
        <end position="272"/>
    </location>
</feature>
<dbReference type="NCBIfam" id="TIGR03084">
    <property type="entry name" value="TIGR03084 family metal-binding protein"/>
    <property type="match status" value="1"/>
</dbReference>
<dbReference type="InterPro" id="IPR024344">
    <property type="entry name" value="MDMPI_metal-binding"/>
</dbReference>
<gene>
    <name evidence="3" type="ORF">GTW20_13970</name>
</gene>